<dbReference type="SUPFAM" id="SSF55874">
    <property type="entry name" value="ATPase domain of HSP90 chaperone/DNA topoisomerase II/histidine kinase"/>
    <property type="match status" value="1"/>
</dbReference>
<reference evidence="2 3" key="1">
    <citation type="journal article" date="2018" name="Mol. Plant">
        <title>The genome of Artemisia annua provides insight into the evolution of Asteraceae family and artemisinin biosynthesis.</title>
        <authorList>
            <person name="Shen Q."/>
            <person name="Zhang L."/>
            <person name="Liao Z."/>
            <person name="Wang S."/>
            <person name="Yan T."/>
            <person name="Shi P."/>
            <person name="Liu M."/>
            <person name="Fu X."/>
            <person name="Pan Q."/>
            <person name="Wang Y."/>
            <person name="Lv Z."/>
            <person name="Lu X."/>
            <person name="Zhang F."/>
            <person name="Jiang W."/>
            <person name="Ma Y."/>
            <person name="Chen M."/>
            <person name="Hao X."/>
            <person name="Li L."/>
            <person name="Tang Y."/>
            <person name="Lv G."/>
            <person name="Zhou Y."/>
            <person name="Sun X."/>
            <person name="Brodelius P.E."/>
            <person name="Rose J.K.C."/>
            <person name="Tang K."/>
        </authorList>
    </citation>
    <scope>NUCLEOTIDE SEQUENCE [LARGE SCALE GENOMIC DNA]</scope>
    <source>
        <strain evidence="3">cv. Huhao1</strain>
        <tissue evidence="2">Leaf</tissue>
    </source>
</reference>
<dbReference type="OrthoDB" id="1262810at2759"/>
<dbReference type="Pfam" id="PF25794">
    <property type="entry name" value="SACS"/>
    <property type="match status" value="1"/>
</dbReference>
<dbReference type="PANTHER" id="PTHR32387:SF3">
    <property type="entry name" value="ATP_DNA BINDING PROTEIN"/>
    <property type="match status" value="1"/>
</dbReference>
<gene>
    <name evidence="2" type="ORF">CTI12_AA356330</name>
</gene>
<keyword evidence="2" id="KW-0418">Kinase</keyword>
<feature type="domain" description="Sacsin/Nov" evidence="1">
    <location>
        <begin position="28"/>
        <end position="145"/>
    </location>
</feature>
<evidence type="ECO:0000313" key="2">
    <source>
        <dbReference type="EMBL" id="PWA63231.1"/>
    </source>
</evidence>
<keyword evidence="2" id="KW-0808">Transferase</keyword>
<keyword evidence="3" id="KW-1185">Reference proteome</keyword>
<dbReference type="GO" id="GO:0016301">
    <property type="term" value="F:kinase activity"/>
    <property type="evidence" value="ECO:0007669"/>
    <property type="project" value="UniProtKB-KW"/>
</dbReference>
<dbReference type="Proteomes" id="UP000245207">
    <property type="component" value="Unassembled WGS sequence"/>
</dbReference>
<dbReference type="NCBIfam" id="NF047352">
    <property type="entry name" value="P_loop_sacsin"/>
    <property type="match status" value="1"/>
</dbReference>
<dbReference type="EMBL" id="PKPP01004684">
    <property type="protein sequence ID" value="PWA63231.1"/>
    <property type="molecule type" value="Genomic_DNA"/>
</dbReference>
<dbReference type="InterPro" id="IPR036890">
    <property type="entry name" value="HATPase_C_sf"/>
</dbReference>
<dbReference type="Gene3D" id="3.30.565.10">
    <property type="entry name" value="Histidine kinase-like ATPase, C-terminal domain"/>
    <property type="match status" value="1"/>
</dbReference>
<organism evidence="2 3">
    <name type="scientific">Artemisia annua</name>
    <name type="common">Sweet wormwood</name>
    <dbReference type="NCBI Taxonomy" id="35608"/>
    <lineage>
        <taxon>Eukaryota</taxon>
        <taxon>Viridiplantae</taxon>
        <taxon>Streptophyta</taxon>
        <taxon>Embryophyta</taxon>
        <taxon>Tracheophyta</taxon>
        <taxon>Spermatophyta</taxon>
        <taxon>Magnoliopsida</taxon>
        <taxon>eudicotyledons</taxon>
        <taxon>Gunneridae</taxon>
        <taxon>Pentapetalae</taxon>
        <taxon>asterids</taxon>
        <taxon>campanulids</taxon>
        <taxon>Asterales</taxon>
        <taxon>Asteraceae</taxon>
        <taxon>Asteroideae</taxon>
        <taxon>Anthemideae</taxon>
        <taxon>Artemisiinae</taxon>
        <taxon>Artemisia</taxon>
    </lineage>
</organism>
<evidence type="ECO:0000259" key="1">
    <source>
        <dbReference type="Pfam" id="PF25794"/>
    </source>
</evidence>
<sequence length="2154" mass="248450">MAMTAKEHVDEIRRTKFSIGGEPNPLTEDLHHAVKNLAAELYAKDVHFLMELIQNAEDNEYPEGVDPSLEFVITSKDITNTGAPATLLVFNNEKGFSSKNIDSVCSVGRSTKKGLRKRGYIGEKGIGFKSVFLITSQPYIFSNGYQIKFNEKPCQHCNVGYIVPEWVEEDSILSSIQKEYGSSTALPNTILVLPLRGDKVQQVKTQLSSVHPEVLLFLSKIKKLSVRGGNENPSLDTLSAVSISSEKNFVTSKSMDADSYLIHLKTGDDIANESGYHMWKQRFPVKQENKVDVRREVEEWVVTLAFPIEKRLAGSSRCPGIYAFLPTDTVTNFPFIIQADFLLASSRENILWDNKWNQGILDCVPDAFINAFTTLIKSIVNAPVSCLPQMFRFLPIMNPSHPKLKRVQDSIQAKLMTETIVPCESFTSEKLFRKPPEVYKLLPSFRSILSAAKSQHVSFSTNIVSQGAYFLTSSLDEIEYYSILNFLRIRALDPKWYVQCIASSNIVMGVSEDVYLQLLVFIAEEWSSFHNSNIIVNNIPLIKYTGLGGNIELFSIYDVSIAYGSRKLLAGRGDSISWLNQWNAEFTSSVRQFFLSEVIQKECKKNHTLKKWLTDKAKVKFVSVYEYADHLIPSLNSDSKLAVTYAHFLYISLKKKFLSEINVRDLCSKMPIVDNYGQVTVRRTNKVLLLPANGSKWVELIGPNPWRQHSYVELAKDYTRHVNYFGIVTSREELISFVQDYVKASDIPYLSPPNAAVPTMTSPLTKSHTFLLLNWLKNLRTTGTCLPELFLSSIKNVSWLKIYLNGCSGYKPPSESFVLESSLVSYLQNELVLVDIPLVDENFYGDEMKNYKDELKAIGVRFEIKEACELTGKRLMSLAASSKLKKDGVFEILKFTKYLGENEISSEDFISSIKGGKWVRTSRGYMTPTDSVLLSDEWNAAKQISDVPFIDHDYYGNEIYSFKKELELLGVVVNFDHNCYRIVSANIKSSTLLTCLSPEAFLLILKCIQKLESSEKLLQEVTNTKCLKTNLGYNFPSECFLWNTESEWRCLLHVFGSFPVLDETFYGNIIVSMSTELKKLGVMVESEDTIKEFTRTFKQQVSSSSISKENVFSFLEFCRKLNKMEVEFPAELKDCIREEKWLRTGLGDYRSPNDCILFGTDWLPISSVSLLPFIDDSDDSYGSKIHQYGLELKELGVTTDFKDGDKFIADGIFLPQDCSRLTTASVYSLLDSVKIFKEKKVEIPSQFLDKLSQKKWLKTKCGYKSPDECLLFYSEWEPFLNRSDGPFIDEEFYGSVIGSYKEELGVLGVTTNVNKGCRLLANCLNFHSNFEIIDRIYNYLCEFKWELFDDDNKKIWIPKGTNNGEWATPQDCVVHDNDNLFGEKFYVLEKFKYEKKVLDFFANIMDVKVHPCVSDYCNLWKMWEDSGRQITHKECCAFWEFVVKNWNSRSKETFDKYLSRIPVLDPFSDKVLLINKRDVFIGDDLFLMELFQRFSRPIFVWYPRPSLKCLTRTKLMDIYRKLGVRTLSESVQKVMSDVDHAKFERINPKEKIIKKGLVKLVLGFLAKTSLEFDKERRHEAISRILAIEAFETTEPMTIRNRLSFSYGDVINVEEKRMIHWDKLNNKFFMQKLDRSSGYKNVMTYASHFSEEIADGALCENEEHVPELSELIRSGFLVEFDEEAVEFLMKTKYLEILGEDQAYISDRWEPFLNRSDGPFIDEEFYGSGIGSYKEELNVLGVTTIVNKGCRLLANCLNFHSNFEIIGRIYNYLCEFKWELFDDDNKKIWIPKGTNNGEWAIPQDCVVHDNDNLFGEKFYVLEKFKYEKKILDFFANTIDVKVHPCVSDYCNLWKTWEDSGRQITHTECCAFWEFVVKNWNSRSKETFEKCLSRIPVLDPYSDLILLINKRDVFIGDDLFLMELFERFSRPIFVWYPRPSLKCLTRTKLMDIYRKLGVRTLSESVRKVMSDVDHAKIERVNPKEKIIKKGLFKLILGFLAKTSLEFDKERRHEAVSRILAIEAFETIEPMTIRNRLSFSSGDVLNVEEKRMIHWDKVNNKFFMQKLDRSSGYKNAMAHASHFSEEIVDGVLWENEKHVPELSELIRSGFLVEFDEEAVEFLLKTKYLEILGEDQDYISNRVWEQCENHRSPKRLKAA</sequence>
<dbReference type="STRING" id="35608.A0A2U1MPM4"/>
<dbReference type="PANTHER" id="PTHR32387">
    <property type="entry name" value="WU:FJ29H11"/>
    <property type="match status" value="1"/>
</dbReference>
<name>A0A2U1MPM4_ARTAN</name>
<comment type="caution">
    <text evidence="2">The sequence shown here is derived from an EMBL/GenBank/DDBJ whole genome shotgun (WGS) entry which is preliminary data.</text>
</comment>
<dbReference type="InterPro" id="IPR052957">
    <property type="entry name" value="Auxin_embryo_med"/>
</dbReference>
<accession>A0A2U1MPM4</accession>
<proteinExistence type="predicted"/>
<protein>
    <submittedName>
        <fullName evidence="2">Histidine kinase-like ATPase, C-terminal domain-containing protein</fullName>
    </submittedName>
</protein>
<evidence type="ECO:0000313" key="3">
    <source>
        <dbReference type="Proteomes" id="UP000245207"/>
    </source>
</evidence>
<dbReference type="InterPro" id="IPR058210">
    <property type="entry name" value="SACS/Nov_dom"/>
</dbReference>